<dbReference type="RefSeq" id="WP_127164068.1">
    <property type="nucleotide sequence ID" value="NZ_CP029822.1"/>
</dbReference>
<evidence type="ECO:0000256" key="1">
    <source>
        <dbReference type="SAM" id="MobiDB-lite"/>
    </source>
</evidence>
<dbReference type="AlphaFoldDB" id="A0A3S9XFU6"/>
<proteinExistence type="predicted"/>
<organism evidence="2 3">
    <name type="scientific">Entomomonas moraniae</name>
    <dbReference type="NCBI Taxonomy" id="2213226"/>
    <lineage>
        <taxon>Bacteria</taxon>
        <taxon>Pseudomonadati</taxon>
        <taxon>Pseudomonadota</taxon>
        <taxon>Gammaproteobacteria</taxon>
        <taxon>Pseudomonadales</taxon>
        <taxon>Pseudomonadaceae</taxon>
        <taxon>Entomomonas</taxon>
    </lineage>
</organism>
<keyword evidence="3" id="KW-1185">Reference proteome</keyword>
<sequence>MAFKIKKTITCLRRLRTQNVEVNVVHRAGFINFNEEGVNDELADYIDGINEAAQIDGTGRANDYTIVNQEDTGLCGPAAFFYCLLKESFRTYKRVVDNLREDGVADIGRLRIKPSRSCRHSRPGEIGDINQINWMTLMGLRETSNNFIEVDEHHHGNLAGVTTPSRILEWFEKAGANTFFYDMPTLGLRWSFSEVQLTQTIEKFLEMQQNHPNNFHAVAFIHGSYLDRLYRKKDVVDLNPINNNHYRVNNEGVGRFRTNNEARADHFVVVEELTLNNEEISYTFISWGARIRRIESIENFRKMFKGIMIVSRIPAALNPPPNQIVANPLQPRGNDGHRELD</sequence>
<evidence type="ECO:0000313" key="2">
    <source>
        <dbReference type="EMBL" id="AZS51301.1"/>
    </source>
</evidence>
<accession>A0A3S9XFU6</accession>
<feature type="region of interest" description="Disordered" evidence="1">
    <location>
        <begin position="321"/>
        <end position="341"/>
    </location>
</feature>
<evidence type="ECO:0000313" key="3">
    <source>
        <dbReference type="Proteomes" id="UP000273143"/>
    </source>
</evidence>
<dbReference type="Proteomes" id="UP000273143">
    <property type="component" value="Chromosome"/>
</dbReference>
<dbReference type="EMBL" id="CP029822">
    <property type="protein sequence ID" value="AZS51301.1"/>
    <property type="molecule type" value="Genomic_DNA"/>
</dbReference>
<dbReference type="KEGG" id="emo:DM558_11185"/>
<reference evidence="3" key="1">
    <citation type="submission" date="2018-06" db="EMBL/GenBank/DDBJ databases">
        <title>Complete genome of Pseudomonas insecticola strain QZS01.</title>
        <authorList>
            <person name="Wang J."/>
            <person name="Su Q."/>
        </authorList>
    </citation>
    <scope>NUCLEOTIDE SEQUENCE [LARGE SCALE GENOMIC DNA]</scope>
    <source>
        <strain evidence="3">QZS01</strain>
    </source>
</reference>
<gene>
    <name evidence="2" type="ORF">DM558_11185</name>
</gene>
<name>A0A3S9XFU6_9GAMM</name>
<protein>
    <submittedName>
        <fullName evidence="2">Uncharacterized protein</fullName>
    </submittedName>
</protein>